<reference evidence="3 4" key="1">
    <citation type="submission" date="2018-04" db="EMBL/GenBank/DDBJ databases">
        <title>Genomic Encyclopedia of Type Strains, Phase IV (KMG-IV): sequencing the most valuable type-strain genomes for metagenomic binning, comparative biology and taxonomic classification.</title>
        <authorList>
            <person name="Goeker M."/>
        </authorList>
    </citation>
    <scope>NUCLEOTIDE SEQUENCE [LARGE SCALE GENOMIC DNA]</scope>
    <source>
        <strain evidence="3 4">DSM 14823</strain>
    </source>
</reference>
<dbReference type="GO" id="GO:0030246">
    <property type="term" value="F:carbohydrate binding"/>
    <property type="evidence" value="ECO:0007669"/>
    <property type="project" value="InterPro"/>
</dbReference>
<keyword evidence="1" id="KW-0732">Signal</keyword>
<feature type="chain" id="PRO_5015489017" evidence="1">
    <location>
        <begin position="20"/>
        <end position="903"/>
    </location>
</feature>
<sequence length="903" mass="101014">MKLRLFFMAMLFSASAVLAAMPRLTESGVEIDGGTMGKFIFSYPGFNTGGKTVKPKVRLDGGKAVLTYLADRAPRIELTLDGDRLRGSMKTAAEGKLIWDMFLPIMFGGKGEWAFGPDGKSGVFPKEQPSKPHLVQLHGSWFRLTDPQSAESIVITLDGKGFWQLQDNREWKWKIFQLILYTDVYPGCTQEFTLTFSSKQPEAVPVRVDRFGQPKNLDFPGKITDEAQLKADIAADRAYYGSLRPPETAPWGGMAGSRGKFNLKATGFFRLDKVQGRDVLVTPEGDLFFQLGVCTVCPGDDHTYIKGREQIYEWLPKYESEYKTAFRGHWATDFSFYLANRIRKTGRPYELDEWKREQISRLRKWGFNSDGAFTTYTPVNAAAKFGRTPGLFKKAGLVGDIGDPFNETFRRELDENFAPIAGFRDDPTIIGYFIANEQPYGDVARKVPGFDGKTAAKRELVKLLERKYGAIDRFNVAWGLKAANFDALNDLPLPVQTEAAWNDMQEYSRHFFDAYFGLIARTFRKYDPNHLLLGARFLPANISVEAAVEACGKYCDVFSINYYSRSIEPEFLEKIHRLSGKPLLLSEWSFGTAEQGLAGGVIDARSQTERGQAYRSYVEEAAALPYVVGSQWFSYLDQALTGRYFQHYNGECMNIGLVNVADRPFKEFLHEAMKTNYRIYDLKLGAVEPFVWRAAGSAGNRTPKRLQIPRALPGHKVDGVKTPWPGRPSERLDGSCLVTGAETGGTGADFWLCWDEKNLYLYAEVVDSTPARNSRTGADLWQSDCIELFTGGESPDRSGPLLFSDRQLLISAAQPKGGSWFVNQPVQAGVQAVVIPNAGGYTLEAAIPWEALRIKPETGLSFRFDLGLDDSDDGPKRLRQFMWSGVANNSADRSNWGTATLVD</sequence>
<dbReference type="SUPFAM" id="SSF49344">
    <property type="entry name" value="CBD9-like"/>
    <property type="match status" value="1"/>
</dbReference>
<accession>A0A2U1BB43</accession>
<dbReference type="EMBL" id="QEKH01000001">
    <property type="protein sequence ID" value="PVY45879.1"/>
    <property type="molecule type" value="Genomic_DNA"/>
</dbReference>
<dbReference type="Pfam" id="PF06452">
    <property type="entry name" value="CBM9_1"/>
    <property type="match status" value="1"/>
</dbReference>
<gene>
    <name evidence="3" type="ORF">C8D82_10173</name>
</gene>
<dbReference type="InterPro" id="IPR010502">
    <property type="entry name" value="Carb-bd_dom_fam9"/>
</dbReference>
<dbReference type="OrthoDB" id="9760450at2"/>
<dbReference type="Proteomes" id="UP000245959">
    <property type="component" value="Unassembled WGS sequence"/>
</dbReference>
<feature type="domain" description="Carbohydrate-binding" evidence="2">
    <location>
        <begin position="737"/>
        <end position="902"/>
    </location>
</feature>
<evidence type="ECO:0000256" key="1">
    <source>
        <dbReference type="SAM" id="SignalP"/>
    </source>
</evidence>
<dbReference type="GeneID" id="78293610"/>
<dbReference type="InterPro" id="IPR017853">
    <property type="entry name" value="GH"/>
</dbReference>
<name>A0A2U1BB43_9BACT</name>
<evidence type="ECO:0000259" key="2">
    <source>
        <dbReference type="Pfam" id="PF06452"/>
    </source>
</evidence>
<comment type="caution">
    <text evidence="3">The sequence shown here is derived from an EMBL/GenBank/DDBJ whole genome shotgun (WGS) entry which is preliminary data.</text>
</comment>
<feature type="signal peptide" evidence="1">
    <location>
        <begin position="1"/>
        <end position="19"/>
    </location>
</feature>
<protein>
    <submittedName>
        <fullName evidence="3">Carbohydrate binding protein with CBM9 domain</fullName>
    </submittedName>
</protein>
<dbReference type="Gene3D" id="3.20.20.80">
    <property type="entry name" value="Glycosidases"/>
    <property type="match status" value="1"/>
</dbReference>
<dbReference type="GO" id="GO:0016052">
    <property type="term" value="P:carbohydrate catabolic process"/>
    <property type="evidence" value="ECO:0007669"/>
    <property type="project" value="InterPro"/>
</dbReference>
<evidence type="ECO:0000313" key="3">
    <source>
        <dbReference type="EMBL" id="PVY45879.1"/>
    </source>
</evidence>
<keyword evidence="4" id="KW-1185">Reference proteome</keyword>
<dbReference type="GO" id="GO:0004553">
    <property type="term" value="F:hydrolase activity, hydrolyzing O-glycosyl compounds"/>
    <property type="evidence" value="ECO:0007669"/>
    <property type="project" value="InterPro"/>
</dbReference>
<dbReference type="AlphaFoldDB" id="A0A2U1BB43"/>
<evidence type="ECO:0000313" key="4">
    <source>
        <dbReference type="Proteomes" id="UP000245959"/>
    </source>
</evidence>
<dbReference type="Gene3D" id="2.60.40.1190">
    <property type="match status" value="1"/>
</dbReference>
<proteinExistence type="predicted"/>
<dbReference type="SUPFAM" id="SSF51445">
    <property type="entry name" value="(Trans)glycosidases"/>
    <property type="match status" value="1"/>
</dbReference>
<dbReference type="RefSeq" id="WP_116882275.1">
    <property type="nucleotide sequence ID" value="NZ_CABMMC010000028.1"/>
</dbReference>
<organism evidence="3 4">
    <name type="scientific">Victivallis vadensis</name>
    <dbReference type="NCBI Taxonomy" id="172901"/>
    <lineage>
        <taxon>Bacteria</taxon>
        <taxon>Pseudomonadati</taxon>
        <taxon>Lentisphaerota</taxon>
        <taxon>Lentisphaeria</taxon>
        <taxon>Victivallales</taxon>
        <taxon>Victivallaceae</taxon>
        <taxon>Victivallis</taxon>
    </lineage>
</organism>